<dbReference type="PANTHER" id="PTHR20935:SF0">
    <property type="entry name" value="SERINE_THREONINE-PROTEIN PHOSPHATASE PGAM5, MITOCHONDRIAL"/>
    <property type="match status" value="1"/>
</dbReference>
<evidence type="ECO:0000256" key="1">
    <source>
        <dbReference type="ARBA" id="ARBA00006717"/>
    </source>
</evidence>
<evidence type="ECO:0000256" key="8">
    <source>
        <dbReference type="SAM" id="SignalP"/>
    </source>
</evidence>
<reference evidence="10" key="1">
    <citation type="submission" date="2022-03" db="EMBL/GenBank/DDBJ databases">
        <authorList>
            <person name="Alioto T."/>
            <person name="Alioto T."/>
            <person name="Gomez Garrido J."/>
        </authorList>
    </citation>
    <scope>NUCLEOTIDE SEQUENCE</scope>
</reference>
<evidence type="ECO:0000256" key="5">
    <source>
        <dbReference type="ARBA" id="ARBA00039765"/>
    </source>
</evidence>
<sequence length="270" mass="30951">MFLRRAVIAAGGSAVALFAAVSVGKSGDDYFLAWPPAVSERWESNWDLREPNSLINLNHLKEKPEELKHQLDRHKAKATRHIFLVRHAQYNEDGATDSEKILTEEGRKQAEHTGKRLASLHHTFTYIIYSSMARTKETFEIIKRKLPDIENSGCDLLREGYPIKPVPLSSHWKADYKFFKDGPRLEAAFRKYICRADPKQAKDSYEIIVCHENVIRYIVCRALQLPPEAWKRMSLHHGSISKLVIYPDGEVLLEMLGDVGFLPVDKLEEV</sequence>
<evidence type="ECO:0000313" key="11">
    <source>
        <dbReference type="Proteomes" id="UP001295444"/>
    </source>
</evidence>
<evidence type="ECO:0000256" key="2">
    <source>
        <dbReference type="ARBA" id="ARBA00013081"/>
    </source>
</evidence>
<dbReference type="CDD" id="cd07067">
    <property type="entry name" value="HP_PGM_like"/>
    <property type="match status" value="1"/>
</dbReference>
<dbReference type="EMBL" id="OW240916">
    <property type="protein sequence ID" value="CAH2295624.1"/>
    <property type="molecule type" value="Genomic_DNA"/>
</dbReference>
<name>A0AAD1WAZ5_PELCU</name>
<keyword evidence="8" id="KW-0732">Signal</keyword>
<dbReference type="PANTHER" id="PTHR20935">
    <property type="entry name" value="PHOSPHOGLYCERATE MUTASE-RELATED"/>
    <property type="match status" value="1"/>
</dbReference>
<dbReference type="InterPro" id="IPR029033">
    <property type="entry name" value="His_PPase_superfam"/>
</dbReference>
<keyword evidence="4" id="KW-0378">Hydrolase</keyword>
<evidence type="ECO:0000256" key="4">
    <source>
        <dbReference type="ARBA" id="ARBA00022801"/>
    </source>
</evidence>
<comment type="similarity">
    <text evidence="1">Belongs to the phosphoglycerate mutase family. BPG-dependent PGAM subfamily.</text>
</comment>
<dbReference type="SUPFAM" id="SSF53254">
    <property type="entry name" value="Phosphoglycerate mutase-like"/>
    <property type="match status" value="1"/>
</dbReference>
<dbReference type="AlphaFoldDB" id="A0AAD1WAZ5"/>
<feature type="signal peptide" evidence="8">
    <location>
        <begin position="1"/>
        <end position="24"/>
    </location>
</feature>
<dbReference type="InterPro" id="IPR051021">
    <property type="entry name" value="Mito_Ser/Thr_phosphatase"/>
</dbReference>
<evidence type="ECO:0000256" key="7">
    <source>
        <dbReference type="ARBA" id="ARBA00041839"/>
    </source>
</evidence>
<keyword evidence="11" id="KW-1185">Reference proteome</keyword>
<dbReference type="Proteomes" id="UP001295444">
    <property type="component" value="Chromosome 05"/>
</dbReference>
<organism evidence="10 11">
    <name type="scientific">Pelobates cultripes</name>
    <name type="common">Western spadefoot toad</name>
    <dbReference type="NCBI Taxonomy" id="61616"/>
    <lineage>
        <taxon>Eukaryota</taxon>
        <taxon>Metazoa</taxon>
        <taxon>Chordata</taxon>
        <taxon>Craniata</taxon>
        <taxon>Vertebrata</taxon>
        <taxon>Euteleostomi</taxon>
        <taxon>Amphibia</taxon>
        <taxon>Batrachia</taxon>
        <taxon>Anura</taxon>
        <taxon>Pelobatoidea</taxon>
        <taxon>Pelobatidae</taxon>
        <taxon>Pelobates</taxon>
    </lineage>
</organism>
<evidence type="ECO:0000313" key="10">
    <source>
        <dbReference type="EMBL" id="CAH2300752.1"/>
    </source>
</evidence>
<proteinExistence type="inferred from homology"/>
<dbReference type="GO" id="GO:0005739">
    <property type="term" value="C:mitochondrion"/>
    <property type="evidence" value="ECO:0007669"/>
    <property type="project" value="TreeGrafter"/>
</dbReference>
<dbReference type="InterPro" id="IPR013078">
    <property type="entry name" value="His_Pase_superF_clade-1"/>
</dbReference>
<feature type="chain" id="PRO_5042440596" description="Serine/threonine-protein phosphatase PGAM5, mitochondrial" evidence="8">
    <location>
        <begin position="25"/>
        <end position="270"/>
    </location>
</feature>
<evidence type="ECO:0000313" key="9">
    <source>
        <dbReference type="EMBL" id="CAH2295624.1"/>
    </source>
</evidence>
<dbReference type="Gene3D" id="3.40.50.1240">
    <property type="entry name" value="Phosphoglycerate mutase-like"/>
    <property type="match status" value="1"/>
</dbReference>
<dbReference type="GO" id="GO:0012501">
    <property type="term" value="P:programmed cell death"/>
    <property type="evidence" value="ECO:0007669"/>
    <property type="project" value="UniProtKB-KW"/>
</dbReference>
<accession>A0AAD1WAZ5</accession>
<dbReference type="GO" id="GO:0090141">
    <property type="term" value="P:positive regulation of mitochondrial fission"/>
    <property type="evidence" value="ECO:0007669"/>
    <property type="project" value="TreeGrafter"/>
</dbReference>
<dbReference type="GO" id="GO:0004722">
    <property type="term" value="F:protein serine/threonine phosphatase activity"/>
    <property type="evidence" value="ECO:0007669"/>
    <property type="project" value="UniProtKB-EC"/>
</dbReference>
<evidence type="ECO:0000256" key="3">
    <source>
        <dbReference type="ARBA" id="ARBA00022590"/>
    </source>
</evidence>
<evidence type="ECO:0000256" key="6">
    <source>
        <dbReference type="ARBA" id="ARBA00040722"/>
    </source>
</evidence>
<keyword evidence="3" id="KW-1210">Necrosis</keyword>
<dbReference type="EC" id="3.1.3.16" evidence="2"/>
<dbReference type="EMBL" id="OW240917">
    <property type="protein sequence ID" value="CAH2300752.1"/>
    <property type="molecule type" value="Genomic_DNA"/>
</dbReference>
<dbReference type="Proteomes" id="UP001295444">
    <property type="component" value="Chromosome 06"/>
</dbReference>
<gene>
    <name evidence="10" type="ORF">PECUL_23A006911</name>
    <name evidence="9" type="ORF">PECUL_23A024763</name>
</gene>
<protein>
    <recommendedName>
        <fullName evidence="5">Serine/threonine-protein phosphatase PGAM5, mitochondrial</fullName>
        <ecNumber evidence="2">3.1.3.16</ecNumber>
    </recommendedName>
    <alternativeName>
        <fullName evidence="7">Phosphoglycerate mutase family member 5</fullName>
    </alternativeName>
    <alternativeName>
        <fullName evidence="6">Serine/threonine-protein phosphatase Pgam5, mitochondrial</fullName>
    </alternativeName>
</protein>
<dbReference type="Pfam" id="PF00300">
    <property type="entry name" value="His_Phos_1"/>
    <property type="match status" value="2"/>
</dbReference>
<dbReference type="SMART" id="SM00855">
    <property type="entry name" value="PGAM"/>
    <property type="match status" value="1"/>
</dbReference>